<name>Q11JC7_CHESB</name>
<dbReference type="Pfam" id="PF26567">
    <property type="entry name" value="BstA_C"/>
    <property type="match status" value="1"/>
</dbReference>
<dbReference type="HOGENOM" id="CLU_2258697_0_0_5"/>
<dbReference type="EMBL" id="CP000390">
    <property type="protein sequence ID" value="ABG62498.1"/>
    <property type="molecule type" value="Genomic_DNA"/>
</dbReference>
<dbReference type="InterPro" id="IPR058744">
    <property type="entry name" value="BstA-like_C"/>
</dbReference>
<gene>
    <name evidence="2" type="ordered locus">Meso_1101</name>
</gene>
<evidence type="ECO:0000313" key="2">
    <source>
        <dbReference type="EMBL" id="ABG62498.1"/>
    </source>
</evidence>
<protein>
    <recommendedName>
        <fullName evidence="1">BstA-like C-terminal domain-containing protein</fullName>
    </recommendedName>
</protein>
<feature type="domain" description="BstA-like C-terminal" evidence="1">
    <location>
        <begin position="20"/>
        <end position="58"/>
    </location>
</feature>
<dbReference type="STRING" id="266779.Meso_1101"/>
<dbReference type="KEGG" id="mes:Meso_1101"/>
<reference evidence="2" key="1">
    <citation type="submission" date="2006-06" db="EMBL/GenBank/DDBJ databases">
        <title>Complete sequence of chromosome of Chelativorans sp. BNC1.</title>
        <authorList>
            <consortium name="US DOE Joint Genome Institute"/>
            <person name="Copeland A."/>
            <person name="Lucas S."/>
            <person name="Lapidus A."/>
            <person name="Barry K."/>
            <person name="Detter J.C."/>
            <person name="Glavina del Rio T."/>
            <person name="Hammon N."/>
            <person name="Israni S."/>
            <person name="Dalin E."/>
            <person name="Tice H."/>
            <person name="Pitluck S."/>
            <person name="Chertkov O."/>
            <person name="Brettin T."/>
            <person name="Bruce D."/>
            <person name="Han C."/>
            <person name="Tapia R."/>
            <person name="Gilna P."/>
            <person name="Schmutz J."/>
            <person name="Larimer F."/>
            <person name="Land M."/>
            <person name="Hauser L."/>
            <person name="Kyrpides N."/>
            <person name="Mikhailova N."/>
            <person name="Richardson P."/>
        </authorList>
    </citation>
    <scope>NUCLEOTIDE SEQUENCE</scope>
    <source>
        <strain evidence="2">BNC1</strain>
    </source>
</reference>
<evidence type="ECO:0000259" key="1">
    <source>
        <dbReference type="Pfam" id="PF26567"/>
    </source>
</evidence>
<accession>Q11JC7</accession>
<dbReference type="AlphaFoldDB" id="Q11JC7"/>
<proteinExistence type="predicted"/>
<organism evidence="2">
    <name type="scientific">Chelativorans sp. (strain BNC1)</name>
    <dbReference type="NCBI Taxonomy" id="266779"/>
    <lineage>
        <taxon>Bacteria</taxon>
        <taxon>Pseudomonadati</taxon>
        <taxon>Pseudomonadota</taxon>
        <taxon>Alphaproteobacteria</taxon>
        <taxon>Hyphomicrobiales</taxon>
        <taxon>Phyllobacteriaceae</taxon>
        <taxon>Chelativorans</taxon>
    </lineage>
</organism>
<sequence>MDHFRGIAYYRKTGSHYGRMPAFIRRYNANWDRIDPGYFSVISELVIRLWSRTVRAGLCPGRLHHGHHHANVMRAKIPGSVTLQNRFSLLMRMRAKWGSLGAG</sequence>